<dbReference type="EMBL" id="SKBQ01000009">
    <property type="protein sequence ID" value="TPX06857.1"/>
    <property type="molecule type" value="Genomic_DNA"/>
</dbReference>
<dbReference type="CDD" id="cd12148">
    <property type="entry name" value="fungal_TF_MHR"/>
    <property type="match status" value="1"/>
</dbReference>
<evidence type="ECO:0000256" key="1">
    <source>
        <dbReference type="ARBA" id="ARBA00023242"/>
    </source>
</evidence>
<dbReference type="GO" id="GO:0006351">
    <property type="term" value="P:DNA-templated transcription"/>
    <property type="evidence" value="ECO:0007669"/>
    <property type="project" value="InterPro"/>
</dbReference>
<dbReference type="GO" id="GO:0008270">
    <property type="term" value="F:zinc ion binding"/>
    <property type="evidence" value="ECO:0007669"/>
    <property type="project" value="InterPro"/>
</dbReference>
<keyword evidence="5" id="KW-1185">Reference proteome</keyword>
<comment type="caution">
    <text evidence="4">The sequence shown here is derived from an EMBL/GenBank/DDBJ whole genome shotgun (WGS) entry which is preliminary data.</text>
</comment>
<evidence type="ECO:0000313" key="4">
    <source>
        <dbReference type="EMBL" id="TPX06857.1"/>
    </source>
</evidence>
<dbReference type="InParanoid" id="A0A507AJA0"/>
<dbReference type="GeneID" id="41969800"/>
<name>A0A507AJA0_9PEZI</name>
<feature type="domain" description="Xylanolytic transcriptional activator regulatory" evidence="3">
    <location>
        <begin position="239"/>
        <end position="312"/>
    </location>
</feature>
<dbReference type="AlphaFoldDB" id="A0A507AJA0"/>
<keyword evidence="1" id="KW-0539">Nucleus</keyword>
<gene>
    <name evidence="4" type="ORF">E0L32_002353</name>
</gene>
<protein>
    <recommendedName>
        <fullName evidence="3">Xylanolytic transcriptional activator regulatory domain-containing protein</fullName>
    </recommendedName>
</protein>
<organism evidence="4 5">
    <name type="scientific">Thyridium curvatum</name>
    <dbReference type="NCBI Taxonomy" id="1093900"/>
    <lineage>
        <taxon>Eukaryota</taxon>
        <taxon>Fungi</taxon>
        <taxon>Dikarya</taxon>
        <taxon>Ascomycota</taxon>
        <taxon>Pezizomycotina</taxon>
        <taxon>Sordariomycetes</taxon>
        <taxon>Sordariomycetidae</taxon>
        <taxon>Thyridiales</taxon>
        <taxon>Thyridiaceae</taxon>
        <taxon>Thyridium</taxon>
    </lineage>
</organism>
<accession>A0A507AJA0</accession>
<evidence type="ECO:0000259" key="3">
    <source>
        <dbReference type="SMART" id="SM00906"/>
    </source>
</evidence>
<feature type="compositionally biased region" description="Basic and acidic residues" evidence="2">
    <location>
        <begin position="1"/>
        <end position="22"/>
    </location>
</feature>
<dbReference type="GO" id="GO:0003677">
    <property type="term" value="F:DNA binding"/>
    <property type="evidence" value="ECO:0007669"/>
    <property type="project" value="InterPro"/>
</dbReference>
<dbReference type="GO" id="GO:0003700">
    <property type="term" value="F:DNA-binding transcription factor activity"/>
    <property type="evidence" value="ECO:0007669"/>
    <property type="project" value="InterPro"/>
</dbReference>
<feature type="region of interest" description="Disordered" evidence="2">
    <location>
        <begin position="1"/>
        <end position="51"/>
    </location>
</feature>
<proteinExistence type="predicted"/>
<dbReference type="RefSeq" id="XP_030988568.1">
    <property type="nucleotide sequence ID" value="XM_031136533.1"/>
</dbReference>
<dbReference type="PANTHER" id="PTHR46910:SF25">
    <property type="entry name" value="ABC-TRANSPORTER-REGULATING TRANSCRIPTION FACTOR"/>
    <property type="match status" value="1"/>
</dbReference>
<evidence type="ECO:0000256" key="2">
    <source>
        <dbReference type="SAM" id="MobiDB-lite"/>
    </source>
</evidence>
<dbReference type="OrthoDB" id="2123952at2759"/>
<dbReference type="Proteomes" id="UP000319257">
    <property type="component" value="Unassembled WGS sequence"/>
</dbReference>
<dbReference type="InterPro" id="IPR007219">
    <property type="entry name" value="XnlR_reg_dom"/>
</dbReference>
<dbReference type="SMART" id="SM00906">
    <property type="entry name" value="Fungal_trans"/>
    <property type="match status" value="1"/>
</dbReference>
<sequence length="545" mass="61100">MEHLLAKTFAEHRSSEPNHRAEIAPTSTSENLVPQGFSRAPVSSPSPRIGSEVLKQPTYNSGITRIAHSHSPQLLSGDRVQVGIDMPKDNDSIIPMSITHPHDQALSRGPRSSFPTLHPLPSKSVALELIMDMFSNFNKYFHVFDEREFLQQFEEWYLDSNPGQPDWWASINAVLALGHRFRAMRTLTTAYDNKQSCGYIHNAIAVISELSLMQQSLLAIQALLCIVLIIQATPNPHPASILIATTMRLAQSMGLHRKCQDPTLTETKIEQRRRVFWAVYFLDRDISLRIGQAYSQDDDDMDVELPSGVVPSLGPGEPGFCPVDFFNTRIGLAVLQGQIYKLLYSVRASQQSRSQTEAVALQLNTALLYWKSSVPIDFEDTLGGVISVPLSPEALHMLILRFTYLHCLALVDRHLPPPEHFMAEHSPHLIVPSESTCVVQSRKAFRLLQIAPQGDYACVWLLLQPWYAISTVLLRNVLRYPASPQALSDILLVNPFLQLLKNLAGDERQCSRSEEAKRMYREGQDLSDQATALAERALQMGFSVC</sequence>
<dbReference type="Pfam" id="PF04082">
    <property type="entry name" value="Fungal_trans"/>
    <property type="match status" value="1"/>
</dbReference>
<dbReference type="PANTHER" id="PTHR46910">
    <property type="entry name" value="TRANSCRIPTION FACTOR PDR1"/>
    <property type="match status" value="1"/>
</dbReference>
<evidence type="ECO:0000313" key="5">
    <source>
        <dbReference type="Proteomes" id="UP000319257"/>
    </source>
</evidence>
<reference evidence="4 5" key="1">
    <citation type="submission" date="2019-06" db="EMBL/GenBank/DDBJ databases">
        <title>Draft genome sequence of the filamentous fungus Phialemoniopsis curvata isolated from diesel fuel.</title>
        <authorList>
            <person name="Varaljay V.A."/>
            <person name="Lyon W.J."/>
            <person name="Crouch A.L."/>
            <person name="Drake C.E."/>
            <person name="Hollomon J.M."/>
            <person name="Nadeau L.J."/>
            <person name="Nunn H.S."/>
            <person name="Stevenson B.S."/>
            <person name="Bojanowski C.L."/>
            <person name="Crookes-Goodson W.J."/>
        </authorList>
    </citation>
    <scope>NUCLEOTIDE SEQUENCE [LARGE SCALE GENOMIC DNA]</scope>
    <source>
        <strain evidence="4 5">D216</strain>
    </source>
</reference>
<dbReference type="InterPro" id="IPR050987">
    <property type="entry name" value="AtrR-like"/>
</dbReference>